<dbReference type="PIRSF" id="PIRSF006809">
    <property type="entry name" value="GTP-binding_hflX_prd"/>
    <property type="match status" value="1"/>
</dbReference>
<dbReference type="Pfam" id="PF13167">
    <property type="entry name" value="GTP-bdg_N"/>
    <property type="match status" value="1"/>
</dbReference>
<dbReference type="InterPro" id="IPR032305">
    <property type="entry name" value="GTP-bd_M"/>
</dbReference>
<evidence type="ECO:0000313" key="11">
    <source>
        <dbReference type="Proteomes" id="UP001063698"/>
    </source>
</evidence>
<evidence type="ECO:0000256" key="7">
    <source>
        <dbReference type="PIRSR" id="PIRSR006809-2"/>
    </source>
</evidence>
<dbReference type="InterPro" id="IPR030394">
    <property type="entry name" value="G_HFLX_dom"/>
</dbReference>
<dbReference type="Gene3D" id="3.40.50.11060">
    <property type="entry name" value="GTPase HflX, N-terminal domain"/>
    <property type="match status" value="1"/>
</dbReference>
<dbReference type="GO" id="GO:0003924">
    <property type="term" value="F:GTPase activity"/>
    <property type="evidence" value="ECO:0007669"/>
    <property type="project" value="UniProtKB-UniRule"/>
</dbReference>
<evidence type="ECO:0000256" key="8">
    <source>
        <dbReference type="SAM" id="Coils"/>
    </source>
</evidence>
<reference evidence="10" key="1">
    <citation type="submission" date="2013-11" db="EMBL/GenBank/DDBJ databases">
        <title>Comparative genomics of Ignicoccus.</title>
        <authorList>
            <person name="Podar M."/>
        </authorList>
    </citation>
    <scope>NUCLEOTIDE SEQUENCE</scope>
    <source>
        <strain evidence="10">DSM 13166</strain>
    </source>
</reference>
<comment type="cofactor">
    <cofactor evidence="7">
        <name>Mg(2+)</name>
        <dbReference type="ChEBI" id="CHEBI:18420"/>
    </cofactor>
</comment>
<keyword evidence="5" id="KW-0963">Cytoplasm</keyword>
<comment type="similarity">
    <text evidence="5">Belongs to the TRAFAC class OBG-HflX-like GTPase superfamily. HflX GTPase family.</text>
</comment>
<protein>
    <recommendedName>
        <fullName evidence="5">GTPase HflX</fullName>
    </recommendedName>
    <alternativeName>
        <fullName evidence="5">GTP-binding protein HflX</fullName>
    </alternativeName>
</protein>
<dbReference type="HAMAP" id="MF_00900">
    <property type="entry name" value="GTPase_HflX"/>
    <property type="match status" value="1"/>
</dbReference>
<feature type="domain" description="Hflx-type G" evidence="9">
    <location>
        <begin position="179"/>
        <end position="359"/>
    </location>
</feature>
<dbReference type="PROSITE" id="PS51705">
    <property type="entry name" value="G_HFLX"/>
    <property type="match status" value="1"/>
</dbReference>
<dbReference type="InterPro" id="IPR006073">
    <property type="entry name" value="GTP-bd"/>
</dbReference>
<dbReference type="Pfam" id="PF01926">
    <property type="entry name" value="MMR_HSR1"/>
    <property type="match status" value="1"/>
</dbReference>
<feature type="binding site" evidence="6">
    <location>
        <begin position="231"/>
        <end position="234"/>
    </location>
    <ligand>
        <name>GTP</name>
        <dbReference type="ChEBI" id="CHEBI:37565"/>
    </ligand>
</feature>
<feature type="binding site" evidence="7">
    <location>
        <position position="192"/>
    </location>
    <ligand>
        <name>Mg(2+)</name>
        <dbReference type="ChEBI" id="CHEBI:18420"/>
    </ligand>
</feature>
<dbReference type="InterPro" id="IPR027417">
    <property type="entry name" value="P-loop_NTPase"/>
</dbReference>
<feature type="binding site" evidence="6">
    <location>
        <begin position="299"/>
        <end position="302"/>
    </location>
    <ligand>
        <name>GTP</name>
        <dbReference type="ChEBI" id="CHEBI:37565"/>
    </ligand>
</feature>
<proteinExistence type="inferred from homology"/>
<accession>A0A977PJX7</accession>
<evidence type="ECO:0000256" key="2">
    <source>
        <dbReference type="ARBA" id="ARBA00022741"/>
    </source>
</evidence>
<evidence type="ECO:0000256" key="5">
    <source>
        <dbReference type="HAMAP-Rule" id="MF_00900"/>
    </source>
</evidence>
<evidence type="ECO:0000313" key="10">
    <source>
        <dbReference type="EMBL" id="UXD21362.1"/>
    </source>
</evidence>
<feature type="binding site" evidence="6">
    <location>
        <begin position="185"/>
        <end position="192"/>
    </location>
    <ligand>
        <name>GTP</name>
        <dbReference type="ChEBI" id="CHEBI:37565"/>
    </ligand>
</feature>
<name>A0A977PJX7_9CREN</name>
<dbReference type="InterPro" id="IPR016496">
    <property type="entry name" value="GTPase_HflX"/>
</dbReference>
<keyword evidence="2 5" id="KW-0547">Nucleotide-binding</keyword>
<dbReference type="GO" id="GO:0005737">
    <property type="term" value="C:cytoplasm"/>
    <property type="evidence" value="ECO:0007669"/>
    <property type="project" value="UniProtKB-SubCell"/>
</dbReference>
<dbReference type="PANTHER" id="PTHR10229">
    <property type="entry name" value="GTP-BINDING PROTEIN HFLX"/>
    <property type="match status" value="1"/>
</dbReference>
<comment type="function">
    <text evidence="5">GTPase that associates with the 50S ribosomal subunit and may have a role during protein synthesis or ribosome biogenesis.</text>
</comment>
<dbReference type="PANTHER" id="PTHR10229:SF8">
    <property type="entry name" value="GTPASE HFLX"/>
    <property type="match status" value="1"/>
</dbReference>
<dbReference type="SUPFAM" id="SSF52540">
    <property type="entry name" value="P-loop containing nucleoside triphosphate hydrolases"/>
    <property type="match status" value="1"/>
</dbReference>
<keyword evidence="4 5" id="KW-0342">GTP-binding</keyword>
<dbReference type="GO" id="GO:0043022">
    <property type="term" value="F:ribosome binding"/>
    <property type="evidence" value="ECO:0007669"/>
    <property type="project" value="TreeGrafter"/>
</dbReference>
<dbReference type="EMBL" id="CP006868">
    <property type="protein sequence ID" value="UXD21362.1"/>
    <property type="molecule type" value="Genomic_DNA"/>
</dbReference>
<evidence type="ECO:0000256" key="4">
    <source>
        <dbReference type="ARBA" id="ARBA00023134"/>
    </source>
</evidence>
<dbReference type="KEGG" id="ipc:IPA_03420"/>
<dbReference type="AlphaFoldDB" id="A0A977PJX7"/>
<dbReference type="Proteomes" id="UP001063698">
    <property type="component" value="Chromosome"/>
</dbReference>
<feature type="binding site" evidence="6">
    <location>
        <begin position="332"/>
        <end position="334"/>
    </location>
    <ligand>
        <name>GTP</name>
        <dbReference type="ChEBI" id="CHEBI:37565"/>
    </ligand>
</feature>
<dbReference type="Pfam" id="PF16360">
    <property type="entry name" value="GTP-bdg_M"/>
    <property type="match status" value="1"/>
</dbReference>
<evidence type="ECO:0000259" key="9">
    <source>
        <dbReference type="PROSITE" id="PS51705"/>
    </source>
</evidence>
<keyword evidence="11" id="KW-1185">Reference proteome</keyword>
<evidence type="ECO:0000256" key="1">
    <source>
        <dbReference type="ARBA" id="ARBA00022723"/>
    </source>
</evidence>
<evidence type="ECO:0000256" key="6">
    <source>
        <dbReference type="PIRSR" id="PIRSR006809-1"/>
    </source>
</evidence>
<keyword evidence="1 7" id="KW-0479">Metal-binding</keyword>
<gene>
    <name evidence="5" type="primary">hflX</name>
    <name evidence="10" type="ORF">IPA_03420</name>
</gene>
<evidence type="ECO:0000256" key="3">
    <source>
        <dbReference type="ARBA" id="ARBA00022842"/>
    </source>
</evidence>
<keyword evidence="8" id="KW-0175">Coiled coil</keyword>
<dbReference type="Gene3D" id="6.10.250.2860">
    <property type="match status" value="1"/>
</dbReference>
<feature type="binding site" evidence="7">
    <location>
        <position position="212"/>
    </location>
    <ligand>
        <name>Mg(2+)</name>
        <dbReference type="ChEBI" id="CHEBI:18420"/>
    </ligand>
</feature>
<organism evidence="10 11">
    <name type="scientific">Ignicoccus pacificus DSM 13166</name>
    <dbReference type="NCBI Taxonomy" id="940294"/>
    <lineage>
        <taxon>Archaea</taxon>
        <taxon>Thermoproteota</taxon>
        <taxon>Thermoprotei</taxon>
        <taxon>Desulfurococcales</taxon>
        <taxon>Desulfurococcaceae</taxon>
        <taxon>Ignicoccus</taxon>
    </lineage>
</organism>
<sequence length="362" mass="40734">MACPKRPDFQEALGLCETAGLEVVEVVPMCRRPHPATYVGPGRLERIKELVEEKGAEVVVVYGNPKPSQIYRIMRDLKVEVIDRTSLILKIFELHAGSEEAKLQTELARLKYELTMAREYIRTVKKGEQVFFLGPGEYAVDYVIKAIHRRMKKIEDKLERIRKMREQQKSRRLQKLKIPEIAIAGYTCAGKTALLNSLSKLRLKEGAEMFTTVLPKHARVWVDGEEGIFVDTVGFIESVPPQIVEAFHATLSEIAYSDAVILVIDSSESKKRVIDKTLSSLETLANIGVIAKPLIVALNKVDLAQDWQDKAKEISEVIGGYYDRFEGLVPISAKTGYNVKVLAKKAIQVAKRERLSLEEVEG</sequence>
<dbReference type="GO" id="GO:0046872">
    <property type="term" value="F:metal ion binding"/>
    <property type="evidence" value="ECO:0007669"/>
    <property type="project" value="UniProtKB-KW"/>
</dbReference>
<dbReference type="InterPro" id="IPR025121">
    <property type="entry name" value="GTPase_HflX_N"/>
</dbReference>
<dbReference type="NCBIfam" id="TIGR03156">
    <property type="entry name" value="GTP_HflX"/>
    <property type="match status" value="1"/>
</dbReference>
<dbReference type="Gene3D" id="3.40.50.300">
    <property type="entry name" value="P-loop containing nucleotide triphosphate hydrolases"/>
    <property type="match status" value="1"/>
</dbReference>
<comment type="subunit">
    <text evidence="5">Monomer. Associates with the 50S ribosomal subunit.</text>
</comment>
<dbReference type="InterPro" id="IPR042108">
    <property type="entry name" value="GTPase_HflX_N_sf"/>
</dbReference>
<feature type="coiled-coil region" evidence="8">
    <location>
        <begin position="144"/>
        <end position="171"/>
    </location>
</feature>
<dbReference type="GO" id="GO:0005525">
    <property type="term" value="F:GTP binding"/>
    <property type="evidence" value="ECO:0007669"/>
    <property type="project" value="UniProtKB-UniRule"/>
</dbReference>
<keyword evidence="3 7" id="KW-0460">Magnesium</keyword>
<comment type="subcellular location">
    <subcellularLocation>
        <location evidence="5">Cytoplasm</location>
    </subcellularLocation>
    <text evidence="5">May associate with membranes.</text>
</comment>